<dbReference type="InterPro" id="IPR027417">
    <property type="entry name" value="P-loop_NTPase"/>
</dbReference>
<sequence>MTDLDPALYTIAWIAPLEIEAVAALHMLDHRHDGRFPTSRGDDYVFQAGDINGHNIVVATLPQGREYGTGSAAALASQIKKFFPNLWIGLLVGVAAGLPDLTKNPPLDIRLGDVLVSLPTGHGAGIVAYDLGKETANGFQLLRDGRVMASTESVVASAISNIKMLAPNDTDAFVPLYLAMKNKEHPNGTFSDPGQQEDIFYDINDQGVEEMTIREERAASKRTRVWYGAIGSGEKLVRNARKRNELRDTYGIIGLEMEAAGTMSRIPVGVIRGVCDYGDERKCKRWQPYAAAMAAAYAKAVILELGSGKGALITQHNITRQPPQGLILSDLPAKTDRFFGRQNEILDIEASLRMPSAQRAGAVLCGISGSGKTQLALECVTRERNKFSVILWIDAGSQSSVEESTISCVSRMRQTIPEFRHEESSSPLSSVLEWLRTTPDTNWLVVIDRADDFIANKKLLAYFKAMQHGAICVISTHRSVAKFVGLKQVLVERLDFTASQALILWRAFENEQDRSQEGKYSNSQ</sequence>
<dbReference type="Gene3D" id="3.40.50.1580">
    <property type="entry name" value="Nucleoside phosphorylase domain"/>
    <property type="match status" value="1"/>
</dbReference>
<evidence type="ECO:0000313" key="2">
    <source>
        <dbReference type="Proteomes" id="UP000235728"/>
    </source>
</evidence>
<dbReference type="SUPFAM" id="SSF53167">
    <property type="entry name" value="Purine and uridine phosphorylases"/>
    <property type="match status" value="1"/>
</dbReference>
<evidence type="ECO:0000313" key="1">
    <source>
        <dbReference type="EMBL" id="PMB63820.1"/>
    </source>
</evidence>
<gene>
    <name evidence="1" type="ORF">BM221_010291</name>
</gene>
<name>A0A2N6N966_BEABA</name>
<proteinExistence type="predicted"/>
<dbReference type="OMA" id="NIRICLM"/>
<dbReference type="AlphaFoldDB" id="A0A2N6N966"/>
<dbReference type="InterPro" id="IPR035994">
    <property type="entry name" value="Nucleoside_phosphorylase_sf"/>
</dbReference>
<evidence type="ECO:0008006" key="3">
    <source>
        <dbReference type="Google" id="ProtNLM"/>
    </source>
</evidence>
<protein>
    <recommendedName>
        <fullName evidence="3">AAA+ ATPase domain-containing protein</fullName>
    </recommendedName>
</protein>
<reference evidence="1 2" key="1">
    <citation type="journal article" date="2016" name="Appl. Microbiol. Biotechnol.">
        <title>Characterization of T-DNA insertion mutants with decreased virulence in the entomopathogenic fungus Beauveria bassiana JEF-007.</title>
        <authorList>
            <person name="Kim S."/>
            <person name="Lee S.J."/>
            <person name="Nai Y.S."/>
            <person name="Yu J.S."/>
            <person name="Lee M.R."/>
            <person name="Yang Y.T."/>
            <person name="Kim J.S."/>
        </authorList>
    </citation>
    <scope>NUCLEOTIDE SEQUENCE [LARGE SCALE GENOMIC DNA]</scope>
    <source>
        <strain evidence="1 2">JEF-007</strain>
    </source>
</reference>
<dbReference type="GO" id="GO:0003824">
    <property type="term" value="F:catalytic activity"/>
    <property type="evidence" value="ECO:0007669"/>
    <property type="project" value="InterPro"/>
</dbReference>
<dbReference type="GO" id="GO:0009116">
    <property type="term" value="P:nucleoside metabolic process"/>
    <property type="evidence" value="ECO:0007669"/>
    <property type="project" value="InterPro"/>
</dbReference>
<dbReference type="Gene3D" id="3.40.50.300">
    <property type="entry name" value="P-loop containing nucleotide triphosphate hydrolases"/>
    <property type="match status" value="1"/>
</dbReference>
<dbReference type="PANTHER" id="PTHR46082:SF11">
    <property type="entry name" value="AAA+ ATPASE DOMAIN-CONTAINING PROTEIN-RELATED"/>
    <property type="match status" value="1"/>
</dbReference>
<accession>A0A2N6N966</accession>
<dbReference type="SUPFAM" id="SSF52540">
    <property type="entry name" value="P-loop containing nucleoside triphosphate hydrolases"/>
    <property type="match status" value="1"/>
</dbReference>
<dbReference type="PANTHER" id="PTHR46082">
    <property type="entry name" value="ATP/GTP-BINDING PROTEIN-RELATED"/>
    <property type="match status" value="1"/>
</dbReference>
<organism evidence="1 2">
    <name type="scientific">Beauveria bassiana</name>
    <name type="common">White muscardine disease fungus</name>
    <name type="synonym">Tritirachium shiotae</name>
    <dbReference type="NCBI Taxonomy" id="176275"/>
    <lineage>
        <taxon>Eukaryota</taxon>
        <taxon>Fungi</taxon>
        <taxon>Dikarya</taxon>
        <taxon>Ascomycota</taxon>
        <taxon>Pezizomycotina</taxon>
        <taxon>Sordariomycetes</taxon>
        <taxon>Hypocreomycetidae</taxon>
        <taxon>Hypocreales</taxon>
        <taxon>Cordycipitaceae</taxon>
        <taxon>Beauveria</taxon>
    </lineage>
</organism>
<dbReference type="EMBL" id="MRVG01000016">
    <property type="protein sequence ID" value="PMB63820.1"/>
    <property type="molecule type" value="Genomic_DNA"/>
</dbReference>
<comment type="caution">
    <text evidence="1">The sequence shown here is derived from an EMBL/GenBank/DDBJ whole genome shotgun (WGS) entry which is preliminary data.</text>
</comment>
<dbReference type="Proteomes" id="UP000235728">
    <property type="component" value="Unassembled WGS sequence"/>
</dbReference>
<dbReference type="InterPro" id="IPR053137">
    <property type="entry name" value="NLR-like"/>
</dbReference>